<dbReference type="Proteomes" id="UP000249082">
    <property type="component" value="Unassembled WGS sequence"/>
</dbReference>
<protein>
    <recommendedName>
        <fullName evidence="3">RES domain-containing protein</fullName>
    </recommendedName>
</protein>
<evidence type="ECO:0008006" key="3">
    <source>
        <dbReference type="Google" id="ProtNLM"/>
    </source>
</evidence>
<reference evidence="1 2" key="1">
    <citation type="submission" date="2017-08" db="EMBL/GenBank/DDBJ databases">
        <title>Infants hospitalized years apart are colonized by the same room-sourced microbial strains.</title>
        <authorList>
            <person name="Brooks B."/>
            <person name="Olm M.R."/>
            <person name="Firek B.A."/>
            <person name="Baker R."/>
            <person name="Thomas B.C."/>
            <person name="Morowitz M.J."/>
            <person name="Banfield J.F."/>
        </authorList>
    </citation>
    <scope>NUCLEOTIDE SEQUENCE [LARGE SCALE GENOMIC DNA]</scope>
    <source>
        <strain evidence="1">S2_005_002_R2_33</strain>
    </source>
</reference>
<accession>A0A2W5Q157</accession>
<dbReference type="EMBL" id="QFPX01000030">
    <property type="protein sequence ID" value="PZQ50977.1"/>
    <property type="molecule type" value="Genomic_DNA"/>
</dbReference>
<name>A0A2W5Q157_9SPHN</name>
<dbReference type="AlphaFoldDB" id="A0A2W5Q157"/>
<evidence type="ECO:0000313" key="2">
    <source>
        <dbReference type="Proteomes" id="UP000249082"/>
    </source>
</evidence>
<comment type="caution">
    <text evidence="1">The sequence shown here is derived from an EMBL/GenBank/DDBJ whole genome shotgun (WGS) entry which is preliminary data.</text>
</comment>
<evidence type="ECO:0000313" key="1">
    <source>
        <dbReference type="EMBL" id="PZQ50977.1"/>
    </source>
</evidence>
<organism evidence="1 2">
    <name type="scientific">Novosphingobium pentaromativorans</name>
    <dbReference type="NCBI Taxonomy" id="205844"/>
    <lineage>
        <taxon>Bacteria</taxon>
        <taxon>Pseudomonadati</taxon>
        <taxon>Pseudomonadota</taxon>
        <taxon>Alphaproteobacteria</taxon>
        <taxon>Sphingomonadales</taxon>
        <taxon>Sphingomonadaceae</taxon>
        <taxon>Novosphingobium</taxon>
    </lineage>
</organism>
<proteinExistence type="predicted"/>
<gene>
    <name evidence="1" type="ORF">DI555_21755</name>
</gene>
<sequence length="117" mass="12609">MPRPIEHSGDLKPTAIVAYDSDGENVLNSRAPGALNKFGMTPSGLADPGWRDQMRGGKEATLAFSQHLITKGVNRLLVRSFARGAAEVDLNLVLWKWGATSPPRVSLIDDEGRLSGI</sequence>